<organism evidence="2">
    <name type="scientific">Musca domestica</name>
    <name type="common">House fly</name>
    <dbReference type="NCBI Taxonomy" id="7370"/>
    <lineage>
        <taxon>Eukaryota</taxon>
        <taxon>Metazoa</taxon>
        <taxon>Ecdysozoa</taxon>
        <taxon>Arthropoda</taxon>
        <taxon>Hexapoda</taxon>
        <taxon>Insecta</taxon>
        <taxon>Pterygota</taxon>
        <taxon>Neoptera</taxon>
        <taxon>Endopterygota</taxon>
        <taxon>Diptera</taxon>
        <taxon>Brachycera</taxon>
        <taxon>Muscomorpha</taxon>
        <taxon>Muscoidea</taxon>
        <taxon>Muscidae</taxon>
        <taxon>Musca</taxon>
    </lineage>
</organism>
<dbReference type="VEuPathDB" id="VectorBase:MDOMA2_019031"/>
<accession>A0A1I8MLQ2</accession>
<feature type="region of interest" description="Disordered" evidence="1">
    <location>
        <begin position="126"/>
        <end position="149"/>
    </location>
</feature>
<gene>
    <name evidence="2" type="primary">101891861</name>
</gene>
<sequence>MRFYPTTDINFFYDHPPWWSLYCRTPHKSWKRKIPPPRYMYIYRDLEAVKMSRILRKHLFLSQQWPKSRIRFEACLPLYYGVGGRFIRLERAPPLGFKCSPRPINLREARDLVAYETRLAKMEAKLEKQKTKEDAEIKDDGKKKGGRKK</sequence>
<dbReference type="RefSeq" id="XP_005178311.2">
    <property type="nucleotide sequence ID" value="XM_005178254.3"/>
</dbReference>
<dbReference type="EnsemblMetazoa" id="MDOA006264-RA">
    <property type="protein sequence ID" value="MDOA006264-PA"/>
    <property type="gene ID" value="MDOA006264"/>
</dbReference>
<dbReference type="KEGG" id="mde:101891861"/>
<proteinExistence type="predicted"/>
<protein>
    <submittedName>
        <fullName evidence="2">Uncharacterized protein</fullName>
    </submittedName>
</protein>
<evidence type="ECO:0000313" key="2">
    <source>
        <dbReference type="EnsemblMetazoa" id="MDOA006264-PA"/>
    </source>
</evidence>
<feature type="compositionally biased region" description="Basic and acidic residues" evidence="1">
    <location>
        <begin position="126"/>
        <end position="143"/>
    </location>
</feature>
<evidence type="ECO:0000256" key="1">
    <source>
        <dbReference type="SAM" id="MobiDB-lite"/>
    </source>
</evidence>
<dbReference type="AlphaFoldDB" id="A0A1I8MLQ2"/>
<name>A0A1I8MLQ2_MUSDO</name>
<dbReference type="OrthoDB" id="7991987at2759"/>
<dbReference type="eggNOG" id="ENOG502T939">
    <property type="taxonomic scope" value="Eukaryota"/>
</dbReference>
<dbReference type="VEuPathDB" id="VectorBase:MDOA006264"/>
<reference evidence="2" key="1">
    <citation type="submission" date="2020-05" db="UniProtKB">
        <authorList>
            <consortium name="EnsemblMetazoa"/>
        </authorList>
    </citation>
    <scope>IDENTIFICATION</scope>
    <source>
        <strain evidence="2">Aabys</strain>
    </source>
</reference>